<comment type="caution">
    <text evidence="2">The sequence shown here is derived from an EMBL/GenBank/DDBJ whole genome shotgun (WGS) entry which is preliminary data.</text>
</comment>
<reference evidence="2 3" key="2">
    <citation type="journal article" date="2017" name="Front. Plant Sci.">
        <title>Gene Classification and Mining of Molecular Markers Useful in Red Clover (Trifolium pratense) Breeding.</title>
        <authorList>
            <person name="Istvanek J."/>
            <person name="Dluhosova J."/>
            <person name="Dluhos P."/>
            <person name="Patkova L."/>
            <person name="Nedelnik J."/>
            <person name="Repkova J."/>
        </authorList>
    </citation>
    <scope>NUCLEOTIDE SEQUENCE [LARGE SCALE GENOMIC DNA]</scope>
    <source>
        <strain evidence="3">cv. Tatra</strain>
        <tissue evidence="2">Young leaves</tissue>
    </source>
</reference>
<evidence type="ECO:0000313" key="3">
    <source>
        <dbReference type="Proteomes" id="UP000236291"/>
    </source>
</evidence>
<keyword evidence="1" id="KW-0472">Membrane</keyword>
<keyword evidence="1" id="KW-1133">Transmembrane helix</keyword>
<evidence type="ECO:0000256" key="1">
    <source>
        <dbReference type="SAM" id="Phobius"/>
    </source>
</evidence>
<protein>
    <submittedName>
        <fullName evidence="2">Uncharacterized protein</fullName>
    </submittedName>
</protein>
<accession>A0A2K3MVU4</accession>
<reference evidence="2 3" key="1">
    <citation type="journal article" date="2014" name="Am. J. Bot.">
        <title>Genome assembly and annotation for red clover (Trifolium pratense; Fabaceae).</title>
        <authorList>
            <person name="Istvanek J."/>
            <person name="Jaros M."/>
            <person name="Krenek A."/>
            <person name="Repkova J."/>
        </authorList>
    </citation>
    <scope>NUCLEOTIDE SEQUENCE [LARGE SCALE GENOMIC DNA]</scope>
    <source>
        <strain evidence="3">cv. Tatra</strain>
        <tissue evidence="2">Young leaves</tissue>
    </source>
</reference>
<proteinExistence type="predicted"/>
<gene>
    <name evidence="2" type="ORF">L195_g018112</name>
</gene>
<name>A0A2K3MVU4_TRIPR</name>
<evidence type="ECO:0000313" key="2">
    <source>
        <dbReference type="EMBL" id="PNX94930.1"/>
    </source>
</evidence>
<dbReference type="Proteomes" id="UP000236291">
    <property type="component" value="Unassembled WGS sequence"/>
</dbReference>
<feature type="transmembrane region" description="Helical" evidence="1">
    <location>
        <begin position="42"/>
        <end position="61"/>
    </location>
</feature>
<feature type="transmembrane region" description="Helical" evidence="1">
    <location>
        <begin position="12"/>
        <end position="36"/>
    </location>
</feature>
<organism evidence="2 3">
    <name type="scientific">Trifolium pratense</name>
    <name type="common">Red clover</name>
    <dbReference type="NCBI Taxonomy" id="57577"/>
    <lineage>
        <taxon>Eukaryota</taxon>
        <taxon>Viridiplantae</taxon>
        <taxon>Streptophyta</taxon>
        <taxon>Embryophyta</taxon>
        <taxon>Tracheophyta</taxon>
        <taxon>Spermatophyta</taxon>
        <taxon>Magnoliopsida</taxon>
        <taxon>eudicotyledons</taxon>
        <taxon>Gunneridae</taxon>
        <taxon>Pentapetalae</taxon>
        <taxon>rosids</taxon>
        <taxon>fabids</taxon>
        <taxon>Fabales</taxon>
        <taxon>Fabaceae</taxon>
        <taxon>Papilionoideae</taxon>
        <taxon>50 kb inversion clade</taxon>
        <taxon>NPAAA clade</taxon>
        <taxon>Hologalegina</taxon>
        <taxon>IRL clade</taxon>
        <taxon>Trifolieae</taxon>
        <taxon>Trifolium</taxon>
    </lineage>
</organism>
<dbReference type="AlphaFoldDB" id="A0A2K3MVU4"/>
<sequence length="80" mass="9345">MIICAKINRLFVRITMIICAIGHVSGVCCFFVRVILYYNGFFVWKYAAGALVLILDLNYLYKHFIPYLWMDYDNDPLIGV</sequence>
<keyword evidence="1" id="KW-0812">Transmembrane</keyword>
<dbReference type="EMBL" id="ASHM01012959">
    <property type="protein sequence ID" value="PNX94930.1"/>
    <property type="molecule type" value="Genomic_DNA"/>
</dbReference>